<feature type="compositionally biased region" description="Low complexity" evidence="1">
    <location>
        <begin position="23"/>
        <end position="42"/>
    </location>
</feature>
<reference evidence="2 3" key="1">
    <citation type="submission" date="2024-10" db="EMBL/GenBank/DDBJ databases">
        <title>Updated reference genomes for cyclostephanoid diatoms.</title>
        <authorList>
            <person name="Roberts W.R."/>
            <person name="Alverson A.J."/>
        </authorList>
    </citation>
    <scope>NUCLEOTIDE SEQUENCE [LARGE SCALE GENOMIC DNA]</scope>
    <source>
        <strain evidence="2 3">AJA232-27</strain>
    </source>
</reference>
<evidence type="ECO:0000313" key="2">
    <source>
        <dbReference type="EMBL" id="KAL3766150.1"/>
    </source>
</evidence>
<feature type="compositionally biased region" description="Low complexity" evidence="1">
    <location>
        <begin position="166"/>
        <end position="179"/>
    </location>
</feature>
<gene>
    <name evidence="2" type="ORF">ACHAWU_004150</name>
</gene>
<dbReference type="Proteomes" id="UP001530293">
    <property type="component" value="Unassembled WGS sequence"/>
</dbReference>
<sequence>MLMLDNIHAGLFGGGEGSEYYRDGSSATSSSASDATGSNTNTDTTYDDEGTAAATTTICFTRATENTSYTTGIKSAPSRATRAAMTMTTASTTKGKALRFYDAETVYNPATRRTNNIKATPRTTNTKMYISSATRSVSQNDDYGTVRTNHTSGTRGTKFTMGTKYSTSTTSLRSPLRSASKSRGGSVVTFASDVRDDDDCTMPYTHTTRKSYYNDDDGDTATAYTDETDAGSSPWCMISHIIPQVVEDEENESATTFTAAAATSTVAASDADAADTVMHDEVDRNTNYNKSSSTKPTKKIIGVRKQMASSINATWIATKAKVATITPTSTTSAKMNRPNQNLVLVSSRGKTTRVVGRGKTYAVGLVDKARRELCTC</sequence>
<accession>A0ABD3MQ75</accession>
<feature type="region of interest" description="Disordered" evidence="1">
    <location>
        <begin position="140"/>
        <end position="183"/>
    </location>
</feature>
<dbReference type="AlphaFoldDB" id="A0ABD3MQ75"/>
<keyword evidence="3" id="KW-1185">Reference proteome</keyword>
<proteinExistence type="predicted"/>
<evidence type="ECO:0000313" key="3">
    <source>
        <dbReference type="Proteomes" id="UP001530293"/>
    </source>
</evidence>
<protein>
    <submittedName>
        <fullName evidence="2">Uncharacterized protein</fullName>
    </submittedName>
</protein>
<comment type="caution">
    <text evidence="2">The sequence shown here is derived from an EMBL/GenBank/DDBJ whole genome shotgun (WGS) entry which is preliminary data.</text>
</comment>
<name>A0ABD3MQ75_9STRA</name>
<feature type="region of interest" description="Disordered" evidence="1">
    <location>
        <begin position="21"/>
        <end position="48"/>
    </location>
</feature>
<organism evidence="2 3">
    <name type="scientific">Discostella pseudostelligera</name>
    <dbReference type="NCBI Taxonomy" id="259834"/>
    <lineage>
        <taxon>Eukaryota</taxon>
        <taxon>Sar</taxon>
        <taxon>Stramenopiles</taxon>
        <taxon>Ochrophyta</taxon>
        <taxon>Bacillariophyta</taxon>
        <taxon>Coscinodiscophyceae</taxon>
        <taxon>Thalassiosirophycidae</taxon>
        <taxon>Stephanodiscales</taxon>
        <taxon>Stephanodiscaceae</taxon>
        <taxon>Discostella</taxon>
    </lineage>
</organism>
<evidence type="ECO:0000256" key="1">
    <source>
        <dbReference type="SAM" id="MobiDB-lite"/>
    </source>
</evidence>
<feature type="compositionally biased region" description="Polar residues" evidence="1">
    <location>
        <begin position="140"/>
        <end position="157"/>
    </location>
</feature>
<dbReference type="EMBL" id="JALLBG020000088">
    <property type="protein sequence ID" value="KAL3766150.1"/>
    <property type="molecule type" value="Genomic_DNA"/>
</dbReference>